<reference evidence="2 3" key="1">
    <citation type="journal article" date="2018" name="IMA Fungus">
        <title>IMA Genome-F 9: Draft genome sequence of Annulohypoxylon stygium, Aspergillus mulundensis, Berkeleyomyces basicola (syn. Thielaviopsis basicola), Ceratocystis smalleyi, two Cercospora beticola strains, Coleophoma cylindrospora, Fusarium fracticaudum, Phialophora cf. hyalina, and Morchella septimelata.</title>
        <authorList>
            <person name="Wingfield B.D."/>
            <person name="Bills G.F."/>
            <person name="Dong Y."/>
            <person name="Huang W."/>
            <person name="Nel W.J."/>
            <person name="Swalarsk-Parry B.S."/>
            <person name="Vaghefi N."/>
            <person name="Wilken P.M."/>
            <person name="An Z."/>
            <person name="de Beer Z.W."/>
            <person name="De Vos L."/>
            <person name="Chen L."/>
            <person name="Duong T.A."/>
            <person name="Gao Y."/>
            <person name="Hammerbacher A."/>
            <person name="Kikkert J.R."/>
            <person name="Li Y."/>
            <person name="Li H."/>
            <person name="Li K."/>
            <person name="Li Q."/>
            <person name="Liu X."/>
            <person name="Ma X."/>
            <person name="Naidoo K."/>
            <person name="Pethybridge S.J."/>
            <person name="Sun J."/>
            <person name="Steenkamp E.T."/>
            <person name="van der Nest M.A."/>
            <person name="van Wyk S."/>
            <person name="Wingfield M.J."/>
            <person name="Xiong C."/>
            <person name="Yue Q."/>
            <person name="Zhang X."/>
        </authorList>
    </citation>
    <scope>NUCLEOTIDE SEQUENCE [LARGE SCALE GENOMIC DNA]</scope>
    <source>
        <strain evidence="2 3">BP5796</strain>
    </source>
</reference>
<proteinExistence type="predicted"/>
<evidence type="ECO:0000313" key="3">
    <source>
        <dbReference type="Proteomes" id="UP000256328"/>
    </source>
</evidence>
<sequence>MPPKKVAKQSDPNASGTSLTATEKRRLAGKKAAATRARNKAAAQAAAAAAAAAPTTRASNNAAAAAAAPGAPMTRTKTKATAQAAAAAVVAATAAAPGAPDPSASGPEHRAYSRNNRICTTEGATWTANPNWDNAMLPYFAMGFDFQETSGAGLLCGANAIAISLRAAQALNDPKNKARSRQWTGNRIAALVDTEQYRRKCQKIRENLEAVARSENDWSAQRRQSIEEYMNETFRRHTLSRQQLQIFVDIINEDLGTDYVLGVLSQGYVLTDRDGKVIKRNPTSASAMDPTVEFGSRPIIWIYADSAEGMGRTLEVSAKKMPMGHYEGFSLGPGRSTHPLNISGVGLLQAAVNDANAGVWIVTDEFVNNGPNQIRVSRGAFVRDANVPDGLKVPDGWRFVDPSGRNTKPGLVPGNVLRKVQVAANGSVAYRNGRYIGGRVIGGPPQLPQPEELPFNILRTIGPTDKVGNPGPPLPNYPNVPCRFMHDNVLNRDDGFRNVHDITGTQRFYHPRQLQKLLLPPWGIQTLPYGSENDWNDQRYDTWTDNELQLLAGRYGIKESKNLRRRILRYEEENNINIDLSVLPMRKLSRSYTANEAGGEAPFCKDEIVLVVTALPADPVVVRDYEGKYGRLASGDLEVVDEQPWGLSAHTTPLQHKLNQMLAQNRPKPSGKQKNAAGNSGAGGNQNDNKRKAATPPASRPPKRPRSI</sequence>
<keyword evidence="3" id="KW-1185">Reference proteome</keyword>
<accession>A0A3D8QZ01</accession>
<feature type="region of interest" description="Disordered" evidence="1">
    <location>
        <begin position="664"/>
        <end position="708"/>
    </location>
</feature>
<comment type="caution">
    <text evidence="2">The sequence shown here is derived from an EMBL/GenBank/DDBJ whole genome shotgun (WGS) entry which is preliminary data.</text>
</comment>
<feature type="compositionally biased region" description="Polar residues" evidence="1">
    <location>
        <begin position="10"/>
        <end position="21"/>
    </location>
</feature>
<dbReference type="Proteomes" id="UP000256328">
    <property type="component" value="Unassembled WGS sequence"/>
</dbReference>
<dbReference type="OrthoDB" id="3562113at2759"/>
<name>A0A3D8QZ01_9HELO</name>
<protein>
    <submittedName>
        <fullName evidence="2">Uncharacterized protein</fullName>
    </submittedName>
</protein>
<feature type="region of interest" description="Disordered" evidence="1">
    <location>
        <begin position="53"/>
        <end position="72"/>
    </location>
</feature>
<evidence type="ECO:0000313" key="2">
    <source>
        <dbReference type="EMBL" id="RDW66784.1"/>
    </source>
</evidence>
<evidence type="ECO:0000256" key="1">
    <source>
        <dbReference type="SAM" id="MobiDB-lite"/>
    </source>
</evidence>
<dbReference type="AlphaFoldDB" id="A0A3D8QZ01"/>
<feature type="region of interest" description="Disordered" evidence="1">
    <location>
        <begin position="1"/>
        <end position="36"/>
    </location>
</feature>
<organism evidence="2 3">
    <name type="scientific">Coleophoma crateriformis</name>
    <dbReference type="NCBI Taxonomy" id="565419"/>
    <lineage>
        <taxon>Eukaryota</taxon>
        <taxon>Fungi</taxon>
        <taxon>Dikarya</taxon>
        <taxon>Ascomycota</taxon>
        <taxon>Pezizomycotina</taxon>
        <taxon>Leotiomycetes</taxon>
        <taxon>Helotiales</taxon>
        <taxon>Dermateaceae</taxon>
        <taxon>Coleophoma</taxon>
    </lineage>
</organism>
<gene>
    <name evidence="2" type="ORF">BP5796_09533</name>
</gene>
<dbReference type="EMBL" id="PDLN01000014">
    <property type="protein sequence ID" value="RDW66784.1"/>
    <property type="molecule type" value="Genomic_DNA"/>
</dbReference>